<accession>A0ACD0WPX6</accession>
<evidence type="ECO:0000313" key="2">
    <source>
        <dbReference type="Proteomes" id="UP000326582"/>
    </source>
</evidence>
<evidence type="ECO:0000313" key="1">
    <source>
        <dbReference type="EMBL" id="QFZ29398.1"/>
    </source>
</evidence>
<reference evidence="2" key="1">
    <citation type="journal article" date="2019" name="MBio">
        <title>Comparative genomics for the elucidation of multidrug resistance (MDR) in Candida lusitaniae.</title>
        <authorList>
            <person name="Kannan A."/>
            <person name="Asner S.A."/>
            <person name="Trachsel E."/>
            <person name="Kelly S."/>
            <person name="Parker J."/>
            <person name="Sanglard D."/>
        </authorList>
    </citation>
    <scope>NUCLEOTIDE SEQUENCE [LARGE SCALE GENOMIC DNA]</scope>
    <source>
        <strain evidence="2">P1</strain>
    </source>
</reference>
<organism evidence="1 2">
    <name type="scientific">Clavispora lusitaniae</name>
    <name type="common">Candida lusitaniae</name>
    <dbReference type="NCBI Taxonomy" id="36911"/>
    <lineage>
        <taxon>Eukaryota</taxon>
        <taxon>Fungi</taxon>
        <taxon>Dikarya</taxon>
        <taxon>Ascomycota</taxon>
        <taxon>Saccharomycotina</taxon>
        <taxon>Pichiomycetes</taxon>
        <taxon>Metschnikowiaceae</taxon>
        <taxon>Clavispora</taxon>
    </lineage>
</organism>
<sequence length="228" mass="25668">MELSTTANSETKYKCLCFVRMGKSSAILPVSPLGSCRCTRAPPTSPLQLLQPIFMWPFGSGDKDTAELAKELPQDLQSFFGSADPATRSGADVSKDEKVAEVLAKQPQGYSHEFAAYKRDESLKKAVAVNCAEIQQAVVACYQGWSLVSTNHCMDEIKRATRCTEVQQRALQRMRYADCYSRPQCQYMRTVVDRLFTENFGQYGERVDEEAEKAFNRGVDAAFERVWR</sequence>
<gene>
    <name evidence="1" type="ORF">EJF14_50638</name>
</gene>
<dbReference type="Proteomes" id="UP000326582">
    <property type="component" value="Chromosome 5"/>
</dbReference>
<dbReference type="EMBL" id="CP038488">
    <property type="protein sequence ID" value="QFZ29398.1"/>
    <property type="molecule type" value="Genomic_DNA"/>
</dbReference>
<proteinExistence type="predicted"/>
<name>A0ACD0WPX6_CLALS</name>
<protein>
    <submittedName>
        <fullName evidence="1">Uncharacterized protein</fullName>
    </submittedName>
</protein>
<keyword evidence="2" id="KW-1185">Reference proteome</keyword>